<reference evidence="1" key="2">
    <citation type="journal article" date="2015" name="Data Brief">
        <title>Shoot transcriptome of the giant reed, Arundo donax.</title>
        <authorList>
            <person name="Barrero R.A."/>
            <person name="Guerrero F.D."/>
            <person name="Moolhuijzen P."/>
            <person name="Goolsby J.A."/>
            <person name="Tidwell J."/>
            <person name="Bellgard S.E."/>
            <person name="Bellgard M.I."/>
        </authorList>
    </citation>
    <scope>NUCLEOTIDE SEQUENCE</scope>
    <source>
        <tissue evidence="1">Shoot tissue taken approximately 20 cm above the soil surface</tissue>
    </source>
</reference>
<protein>
    <submittedName>
        <fullName evidence="1">Uncharacterized protein</fullName>
    </submittedName>
</protein>
<evidence type="ECO:0000313" key="1">
    <source>
        <dbReference type="EMBL" id="JAD68950.1"/>
    </source>
</evidence>
<sequence>MKLATSFKLTTGYKLTPHLNRKPHTPIRCKDVLVGQQETIFNISNFTLFKSSLLLPCF</sequence>
<dbReference type="EMBL" id="GBRH01228945">
    <property type="protein sequence ID" value="JAD68950.1"/>
    <property type="molecule type" value="Transcribed_RNA"/>
</dbReference>
<dbReference type="AlphaFoldDB" id="A0A0A9C6B4"/>
<accession>A0A0A9C6B4</accession>
<organism evidence="1">
    <name type="scientific">Arundo donax</name>
    <name type="common">Giant reed</name>
    <name type="synonym">Donax arundinaceus</name>
    <dbReference type="NCBI Taxonomy" id="35708"/>
    <lineage>
        <taxon>Eukaryota</taxon>
        <taxon>Viridiplantae</taxon>
        <taxon>Streptophyta</taxon>
        <taxon>Embryophyta</taxon>
        <taxon>Tracheophyta</taxon>
        <taxon>Spermatophyta</taxon>
        <taxon>Magnoliopsida</taxon>
        <taxon>Liliopsida</taxon>
        <taxon>Poales</taxon>
        <taxon>Poaceae</taxon>
        <taxon>PACMAD clade</taxon>
        <taxon>Arundinoideae</taxon>
        <taxon>Arundineae</taxon>
        <taxon>Arundo</taxon>
    </lineage>
</organism>
<reference evidence="1" key="1">
    <citation type="submission" date="2014-09" db="EMBL/GenBank/DDBJ databases">
        <authorList>
            <person name="Magalhaes I.L.F."/>
            <person name="Oliveira U."/>
            <person name="Santos F.R."/>
            <person name="Vidigal T.H.D.A."/>
            <person name="Brescovit A.D."/>
            <person name="Santos A.J."/>
        </authorList>
    </citation>
    <scope>NUCLEOTIDE SEQUENCE</scope>
    <source>
        <tissue evidence="1">Shoot tissue taken approximately 20 cm above the soil surface</tissue>
    </source>
</reference>
<proteinExistence type="predicted"/>
<name>A0A0A9C6B4_ARUDO</name>